<gene>
    <name evidence="8" type="primary">crtI</name>
    <name evidence="8" type="ORF">NDO55_01680</name>
</gene>
<dbReference type="PANTHER" id="PTHR43734">
    <property type="entry name" value="PHYTOENE DESATURASE"/>
    <property type="match status" value="1"/>
</dbReference>
<evidence type="ECO:0000256" key="3">
    <source>
        <dbReference type="ARBA" id="ARBA00022746"/>
    </source>
</evidence>
<dbReference type="NCBIfam" id="TIGR02734">
    <property type="entry name" value="crtI_fam"/>
    <property type="match status" value="1"/>
</dbReference>
<dbReference type="PROSITE" id="PS50206">
    <property type="entry name" value="RHODANESE_3"/>
    <property type="match status" value="1"/>
</dbReference>
<reference evidence="8" key="1">
    <citation type="submission" date="2022-06" db="EMBL/GenBank/DDBJ databases">
        <title>Sphingomicrobium sedimins sp. nov., a marine bacterium isolated from tidal flat.</title>
        <authorList>
            <person name="Kim C.-H."/>
            <person name="Yoo Y."/>
            <person name="Kim J.-J."/>
        </authorList>
    </citation>
    <scope>NUCLEOTIDE SEQUENCE</scope>
    <source>
        <strain evidence="8">GRR-S6-50</strain>
    </source>
</reference>
<organism evidence="8 9">
    <name type="scientific">Sphingomicrobium sediminis</name>
    <dbReference type="NCBI Taxonomy" id="2950949"/>
    <lineage>
        <taxon>Bacteria</taxon>
        <taxon>Pseudomonadati</taxon>
        <taxon>Pseudomonadota</taxon>
        <taxon>Alphaproteobacteria</taxon>
        <taxon>Sphingomonadales</taxon>
        <taxon>Sphingomonadaceae</taxon>
        <taxon>Sphingomicrobium</taxon>
    </lineage>
</organism>
<dbReference type="PANTHER" id="PTHR43734:SF7">
    <property type="entry name" value="4,4'-DIAPONEUROSPORENE OXYGENASE"/>
    <property type="match status" value="1"/>
</dbReference>
<dbReference type="InterPro" id="IPR002937">
    <property type="entry name" value="Amino_oxidase"/>
</dbReference>
<dbReference type="EC" id="1.-.-.-" evidence="8"/>
<dbReference type="SUPFAM" id="SSF51905">
    <property type="entry name" value="FAD/NAD(P)-binding domain"/>
    <property type="match status" value="1"/>
</dbReference>
<evidence type="ECO:0000256" key="5">
    <source>
        <dbReference type="RuleBase" id="RU362075"/>
    </source>
</evidence>
<name>A0A9X2EJK0_9SPHN</name>
<evidence type="ECO:0000256" key="4">
    <source>
        <dbReference type="ARBA" id="ARBA00023002"/>
    </source>
</evidence>
<accession>A0A9X2EJK0</accession>
<comment type="pathway">
    <text evidence="1 5">Carotenoid biosynthesis.</text>
</comment>
<dbReference type="Gene3D" id="3.50.50.60">
    <property type="entry name" value="FAD/NAD(P)-binding domain"/>
    <property type="match status" value="2"/>
</dbReference>
<protein>
    <submittedName>
        <fullName evidence="8">Phytoene desaturase family protein</fullName>
        <ecNumber evidence="8">1.-.-.-</ecNumber>
    </submittedName>
</protein>
<dbReference type="InterPro" id="IPR036188">
    <property type="entry name" value="FAD/NAD-bd_sf"/>
</dbReference>
<feature type="region of interest" description="Disordered" evidence="6">
    <location>
        <begin position="503"/>
        <end position="531"/>
    </location>
</feature>
<proteinExistence type="inferred from homology"/>
<dbReference type="AlphaFoldDB" id="A0A9X2EJK0"/>
<dbReference type="InterPro" id="IPR054841">
    <property type="entry name" value="carotdesatCrtD"/>
</dbReference>
<evidence type="ECO:0000256" key="2">
    <source>
        <dbReference type="ARBA" id="ARBA00006046"/>
    </source>
</evidence>
<dbReference type="EMBL" id="JAMSHT010000001">
    <property type="protein sequence ID" value="MCM8556529.1"/>
    <property type="molecule type" value="Genomic_DNA"/>
</dbReference>
<keyword evidence="9" id="KW-1185">Reference proteome</keyword>
<evidence type="ECO:0000256" key="1">
    <source>
        <dbReference type="ARBA" id="ARBA00004829"/>
    </source>
</evidence>
<dbReference type="NCBIfam" id="NF045637">
    <property type="entry name" value="carotdesatCrtDProt"/>
    <property type="match status" value="1"/>
</dbReference>
<dbReference type="Pfam" id="PF01593">
    <property type="entry name" value="Amino_oxidase"/>
    <property type="match status" value="1"/>
</dbReference>
<sequence length="531" mass="56960">MVRSIQTGERGRVQDRVVVIGAGIGGLASAALLAARGMDVTLVEKEEMVGGKARRVEVDGRAIDAGPTVFTMREVFDDIFQACGAELDDFVSVRRADILARHAWSGDAHLDLHADPQRSEDAIGDFAGADAAKGYRAFSKHTREMYETLESTFLKAGHARTPLPLVWRIGPTRLRAQMSIRPFQKMWSALGRFFPDPRLRQLFGRYATYCGSSPFDAPATLMLIAHVEARGVWLIEGGMQALAEAMRNLAEGQGAKVRTGEAVARIEIAEGKASGVILESGERIAATQVVCNADPSAIGSGLFGEDAARAVPAVPPAKRSLSAYVWLAHAETSGFPLARHNVLFSPDYPAEFADISAGRTPQDPTAYVCAQNRDACDGAAPYSRERLQIIVNAPATGDRRAATPEEMDRCTSAMRRSLERCGLSLEQDMPHRLVTPDQWERLFPSTGGALYGRASHGWAASFRRQGPRTRIPGLYCAGGATHPGAGVPMAALSGQLAARTLMSDRASMSRSHPVATNGGMSMPSARTSATG</sequence>
<dbReference type="GO" id="GO:0016117">
    <property type="term" value="P:carotenoid biosynthetic process"/>
    <property type="evidence" value="ECO:0007669"/>
    <property type="project" value="UniProtKB-KW"/>
</dbReference>
<evidence type="ECO:0000259" key="7">
    <source>
        <dbReference type="PROSITE" id="PS50206"/>
    </source>
</evidence>
<feature type="domain" description="Rhodanese" evidence="7">
    <location>
        <begin position="205"/>
        <end position="251"/>
    </location>
</feature>
<comment type="similarity">
    <text evidence="2 5">Belongs to the carotenoid/retinoid oxidoreductase family.</text>
</comment>
<evidence type="ECO:0000313" key="9">
    <source>
        <dbReference type="Proteomes" id="UP001155128"/>
    </source>
</evidence>
<dbReference type="GO" id="GO:0016491">
    <property type="term" value="F:oxidoreductase activity"/>
    <property type="evidence" value="ECO:0007669"/>
    <property type="project" value="UniProtKB-KW"/>
</dbReference>
<comment type="caution">
    <text evidence="8">The sequence shown here is derived from an EMBL/GenBank/DDBJ whole genome shotgun (WGS) entry which is preliminary data.</text>
</comment>
<keyword evidence="4 5" id="KW-0560">Oxidoreductase</keyword>
<dbReference type="Proteomes" id="UP001155128">
    <property type="component" value="Unassembled WGS sequence"/>
</dbReference>
<dbReference type="InterPro" id="IPR014105">
    <property type="entry name" value="Carotenoid/retinoid_OxRdtase"/>
</dbReference>
<dbReference type="InterPro" id="IPR001763">
    <property type="entry name" value="Rhodanese-like_dom"/>
</dbReference>
<evidence type="ECO:0000313" key="8">
    <source>
        <dbReference type="EMBL" id="MCM8556529.1"/>
    </source>
</evidence>
<evidence type="ECO:0000256" key="6">
    <source>
        <dbReference type="SAM" id="MobiDB-lite"/>
    </source>
</evidence>
<keyword evidence="3 5" id="KW-0125">Carotenoid biosynthesis</keyword>